<dbReference type="Gene3D" id="3.20.20.370">
    <property type="entry name" value="Glycoside hydrolase/deacetylase"/>
    <property type="match status" value="1"/>
</dbReference>
<dbReference type="PANTHER" id="PTHR43123">
    <property type="entry name" value="POLYSACCHARIDE DEACETYLASE-RELATED"/>
    <property type="match status" value="1"/>
</dbReference>
<dbReference type="PANTHER" id="PTHR43123:SF4">
    <property type="entry name" value="POLYSACCHARIDE DEACETYLASE"/>
    <property type="match status" value="1"/>
</dbReference>
<evidence type="ECO:0000259" key="1">
    <source>
        <dbReference type="Pfam" id="PF01522"/>
    </source>
</evidence>
<reference evidence="2 3" key="1">
    <citation type="submission" date="2020-10" db="EMBL/GenBank/DDBJ databases">
        <title>Ca. Dormibacterota MAGs.</title>
        <authorList>
            <person name="Montgomery K."/>
        </authorList>
    </citation>
    <scope>NUCLEOTIDE SEQUENCE [LARGE SCALE GENOMIC DNA]</scope>
    <source>
        <strain evidence="2">SC8812_S17_18</strain>
    </source>
</reference>
<accession>A0A934K266</accession>
<dbReference type="GO" id="GO:0016810">
    <property type="term" value="F:hydrolase activity, acting on carbon-nitrogen (but not peptide) bonds"/>
    <property type="evidence" value="ECO:0007669"/>
    <property type="project" value="InterPro"/>
</dbReference>
<dbReference type="AlphaFoldDB" id="A0A934K266"/>
<dbReference type="CDD" id="cd10979">
    <property type="entry name" value="CE4_PuuE_like"/>
    <property type="match status" value="1"/>
</dbReference>
<gene>
    <name evidence="2" type="ORF">JF886_13900</name>
</gene>
<comment type="caution">
    <text evidence="2">The sequence shown here is derived from an EMBL/GenBank/DDBJ whole genome shotgun (WGS) entry which is preliminary data.</text>
</comment>
<proteinExistence type="predicted"/>
<dbReference type="InterPro" id="IPR002509">
    <property type="entry name" value="NODB_dom"/>
</dbReference>
<dbReference type="SUPFAM" id="SSF88713">
    <property type="entry name" value="Glycoside hydrolase/deacetylase"/>
    <property type="match status" value="1"/>
</dbReference>
<dbReference type="Proteomes" id="UP000606991">
    <property type="component" value="Unassembled WGS sequence"/>
</dbReference>
<feature type="domain" description="NodB homology" evidence="1">
    <location>
        <begin position="68"/>
        <end position="174"/>
    </location>
</feature>
<dbReference type="EMBL" id="JAEKNS010000141">
    <property type="protein sequence ID" value="MBJ7595922.1"/>
    <property type="molecule type" value="Genomic_DNA"/>
</dbReference>
<dbReference type="Pfam" id="PF01522">
    <property type="entry name" value="Polysacc_deac_1"/>
    <property type="match status" value="1"/>
</dbReference>
<sequence>MSNPRIAFRMSSVRPRLSAPFGKPLIVHVVVNVEHWKFDEPMPRAIIPGPHGFESVPDVPNFAWAEYGMRCGMPRILRSLADRGIRATAAINAAVIDVYPEVARAMFDAGWEFMGHGVHQRSLPSVPDERVVIQQSVRMIEEFTGRRPRGWLGPGLRETFDSPDILREMGIEYVCDWALDDLPEWLRTDRGWMVALPYSLDVNDSVLYAVERHSNPEMYRRVVDAVECFNREVVEQPRILTMPLHPHLIGPPHRIIYLDRILDFLQSRHDTVFLTGSQIADWYRNAEPPPIDSTRLRA</sequence>
<evidence type="ECO:0000313" key="3">
    <source>
        <dbReference type="Proteomes" id="UP000606991"/>
    </source>
</evidence>
<dbReference type="InterPro" id="IPR011330">
    <property type="entry name" value="Glyco_hydro/deAcase_b/a-brl"/>
</dbReference>
<evidence type="ECO:0000313" key="2">
    <source>
        <dbReference type="EMBL" id="MBJ7595922.1"/>
    </source>
</evidence>
<protein>
    <submittedName>
        <fullName evidence="2">Polysaccharide deacetylase family protein</fullName>
    </submittedName>
</protein>
<name>A0A934K266_9BACT</name>
<dbReference type="RefSeq" id="WP_337313472.1">
    <property type="nucleotide sequence ID" value="NZ_JAEKNS010000141.1"/>
</dbReference>
<dbReference type="GO" id="GO:0005975">
    <property type="term" value="P:carbohydrate metabolic process"/>
    <property type="evidence" value="ECO:0007669"/>
    <property type="project" value="InterPro"/>
</dbReference>
<organism evidence="2 3">
    <name type="scientific">Candidatus Aeolococcus gillhamiae</name>
    <dbReference type="NCBI Taxonomy" id="3127015"/>
    <lineage>
        <taxon>Bacteria</taxon>
        <taxon>Bacillati</taxon>
        <taxon>Candidatus Dormiibacterota</taxon>
        <taxon>Candidatus Dormibacteria</taxon>
        <taxon>Candidatus Aeolococcales</taxon>
        <taxon>Candidatus Aeolococcaceae</taxon>
        <taxon>Candidatus Aeolococcus</taxon>
    </lineage>
</organism>